<protein>
    <submittedName>
        <fullName evidence="1">Arsenate reductase, glutaredoxin family</fullName>
    </submittedName>
</protein>
<sequence>MPESYDAATLTVDGEAIEIVDANGMPNRRYLWSPTLRAVFGGVLIFSGVHVWTADTKGAEQRAAWRSNLDAIAARAPDVVVPGHMATTAKPDASAIAHTKAWLAAFEQELPKAKDAAALIDAIKARYPDADMGIAIDIGAKVAKGEMAWGKP</sequence>
<name>A0A6I6MH84_9CAUL</name>
<evidence type="ECO:0000313" key="1">
    <source>
        <dbReference type="EMBL" id="QGZ93739.1"/>
    </source>
</evidence>
<organism evidence="1 2">
    <name type="scientific">Terricaulis silvestris</name>
    <dbReference type="NCBI Taxonomy" id="2686094"/>
    <lineage>
        <taxon>Bacteria</taxon>
        <taxon>Pseudomonadati</taxon>
        <taxon>Pseudomonadota</taxon>
        <taxon>Alphaproteobacteria</taxon>
        <taxon>Caulobacterales</taxon>
        <taxon>Caulobacteraceae</taxon>
        <taxon>Terricaulis</taxon>
    </lineage>
</organism>
<dbReference type="SUPFAM" id="SSF56281">
    <property type="entry name" value="Metallo-hydrolase/oxidoreductase"/>
    <property type="match status" value="1"/>
</dbReference>
<gene>
    <name evidence="1" type="ORF">DSM104635_00551</name>
</gene>
<accession>A0A6I6MH84</accession>
<dbReference type="EMBL" id="CP047045">
    <property type="protein sequence ID" value="QGZ93739.1"/>
    <property type="molecule type" value="Genomic_DNA"/>
</dbReference>
<dbReference type="Proteomes" id="UP000431269">
    <property type="component" value="Chromosome"/>
</dbReference>
<dbReference type="Gene3D" id="3.60.15.10">
    <property type="entry name" value="Ribonuclease Z/Hydroxyacylglutathione hydrolase-like"/>
    <property type="match status" value="1"/>
</dbReference>
<dbReference type="InterPro" id="IPR036866">
    <property type="entry name" value="RibonucZ/Hydroxyglut_hydro"/>
</dbReference>
<keyword evidence="2" id="KW-1185">Reference proteome</keyword>
<proteinExistence type="predicted"/>
<evidence type="ECO:0000313" key="2">
    <source>
        <dbReference type="Proteomes" id="UP000431269"/>
    </source>
</evidence>
<reference evidence="2" key="1">
    <citation type="submission" date="2019-12" db="EMBL/GenBank/DDBJ databases">
        <title>Complete genome of Terracaulis silvestris 0127_4.</title>
        <authorList>
            <person name="Vieira S."/>
            <person name="Riedel T."/>
            <person name="Sproer C."/>
            <person name="Pascual J."/>
            <person name="Boedeker C."/>
            <person name="Overmann J."/>
        </authorList>
    </citation>
    <scope>NUCLEOTIDE SEQUENCE [LARGE SCALE GENOMIC DNA]</scope>
    <source>
        <strain evidence="2">0127_4</strain>
    </source>
</reference>
<dbReference type="AlphaFoldDB" id="A0A6I6MH84"/>
<dbReference type="KEGG" id="tsv:DSM104635_00551"/>